<evidence type="ECO:0000313" key="2">
    <source>
        <dbReference type="EMBL" id="QTD49492.1"/>
    </source>
</evidence>
<sequence>MTSQVTALIEKARAARRNDRLDEARHAAWQALEAAKANADGPGISSAQAMLGQVARDCGDAPEAISWYTAAAEGCRQRNATRSLAHALRHIGDIHLDLQQLEKAEPLYEEALQIYRTQDDLSPLELANAIRSVALLKSQQNERASAIDLWREARSLYEATGIQPGVEECSDWLHRLDGREDRQPDPS</sequence>
<dbReference type="Gene3D" id="1.25.40.10">
    <property type="entry name" value="Tetratricopeptide repeat domain"/>
    <property type="match status" value="1"/>
</dbReference>
<proteinExistence type="predicted"/>
<reference evidence="2" key="1">
    <citation type="submission" date="2021-03" db="EMBL/GenBank/DDBJ databases">
        <title>Acanthopleuribacteraceae sp. M133.</title>
        <authorList>
            <person name="Wang G."/>
        </authorList>
    </citation>
    <scope>NUCLEOTIDE SEQUENCE</scope>
    <source>
        <strain evidence="2">M133</strain>
    </source>
</reference>
<feature type="repeat" description="TPR" evidence="1">
    <location>
        <begin position="85"/>
        <end position="118"/>
    </location>
</feature>
<dbReference type="AlphaFoldDB" id="A0A8A4TK24"/>
<dbReference type="SUPFAM" id="SSF48452">
    <property type="entry name" value="TPR-like"/>
    <property type="match status" value="1"/>
</dbReference>
<organism evidence="2 3">
    <name type="scientific">Sulfidibacter corallicola</name>
    <dbReference type="NCBI Taxonomy" id="2818388"/>
    <lineage>
        <taxon>Bacteria</taxon>
        <taxon>Pseudomonadati</taxon>
        <taxon>Acidobacteriota</taxon>
        <taxon>Holophagae</taxon>
        <taxon>Acanthopleuribacterales</taxon>
        <taxon>Acanthopleuribacteraceae</taxon>
        <taxon>Sulfidibacter</taxon>
    </lineage>
</organism>
<dbReference type="RefSeq" id="WP_237379124.1">
    <property type="nucleotide sequence ID" value="NZ_CP071793.1"/>
</dbReference>
<keyword evidence="3" id="KW-1185">Reference proteome</keyword>
<evidence type="ECO:0000313" key="3">
    <source>
        <dbReference type="Proteomes" id="UP000663929"/>
    </source>
</evidence>
<dbReference type="Pfam" id="PF13424">
    <property type="entry name" value="TPR_12"/>
    <property type="match status" value="1"/>
</dbReference>
<dbReference type="KEGG" id="scor:J3U87_28230"/>
<name>A0A8A4TK24_SULCO</name>
<gene>
    <name evidence="2" type="ORF">J3U87_28230</name>
</gene>
<accession>A0A8A4TK24</accession>
<dbReference type="SMART" id="SM00028">
    <property type="entry name" value="TPR"/>
    <property type="match status" value="3"/>
</dbReference>
<evidence type="ECO:0000256" key="1">
    <source>
        <dbReference type="PROSITE-ProRule" id="PRU00339"/>
    </source>
</evidence>
<dbReference type="InterPro" id="IPR019734">
    <property type="entry name" value="TPR_rpt"/>
</dbReference>
<dbReference type="InterPro" id="IPR011990">
    <property type="entry name" value="TPR-like_helical_dom_sf"/>
</dbReference>
<dbReference type="EMBL" id="CP071793">
    <property type="protein sequence ID" value="QTD49492.1"/>
    <property type="molecule type" value="Genomic_DNA"/>
</dbReference>
<keyword evidence="1" id="KW-0802">TPR repeat</keyword>
<protein>
    <submittedName>
        <fullName evidence="2">Tetratricopeptide repeat protein</fullName>
    </submittedName>
</protein>
<dbReference type="Proteomes" id="UP000663929">
    <property type="component" value="Chromosome"/>
</dbReference>
<dbReference type="PROSITE" id="PS50005">
    <property type="entry name" value="TPR"/>
    <property type="match status" value="1"/>
</dbReference>